<keyword evidence="1" id="KW-0614">Plasmid</keyword>
<protein>
    <submittedName>
        <fullName evidence="1">Uncharacterized protein</fullName>
    </submittedName>
</protein>
<reference evidence="1" key="1">
    <citation type="submission" date="2016-05" db="EMBL/GenBank/DDBJ databases">
        <authorList>
            <person name="Lavstsen T."/>
            <person name="Jespersen J.S."/>
        </authorList>
    </citation>
    <scope>NUCLEOTIDE SEQUENCE</scope>
    <source>
        <strain evidence="1">CDC69096</strain>
        <plasmid evidence="1">pNPD8_2</plasmid>
    </source>
</reference>
<evidence type="ECO:0000313" key="1">
    <source>
        <dbReference type="EMBL" id="APU86930.1"/>
    </source>
</evidence>
<dbReference type="EMBL" id="CP015702">
    <property type="protein sequence ID" value="APU86930.1"/>
    <property type="molecule type" value="Genomic_DNA"/>
</dbReference>
<proteinExistence type="predicted"/>
<geneLocation type="plasmid" evidence="1">
    <name>pNPD8_2</name>
</geneLocation>
<dbReference type="AlphaFoldDB" id="A0A1L7JMC6"/>
<accession>A0A1L7JMC6</accession>
<sequence length="86" mass="10266">MISDSRYTRKDEIVDHIYSSQVDNIYYFISGEDSIMITIDFNASSIKQQMSNKINMAFVQLTEERLKDLLKGRKEKYEAYREKLRD</sequence>
<name>A0A1L7JMC6_CLOBO</name>
<gene>
    <name evidence="1" type="ORF">NPD8_3832</name>
</gene>
<organism evidence="1">
    <name type="scientific">Clostridium botulinum</name>
    <dbReference type="NCBI Taxonomy" id="1491"/>
    <lineage>
        <taxon>Bacteria</taxon>
        <taxon>Bacillati</taxon>
        <taxon>Bacillota</taxon>
        <taxon>Clostridia</taxon>
        <taxon>Eubacteriales</taxon>
        <taxon>Clostridiaceae</taxon>
        <taxon>Clostridium</taxon>
    </lineage>
</organism>